<evidence type="ECO:0000259" key="1">
    <source>
        <dbReference type="Pfam" id="PF08346"/>
    </source>
</evidence>
<dbReference type="EMBL" id="CP101637">
    <property type="protein sequence ID" value="WMT83412.1"/>
    <property type="molecule type" value="Genomic_DNA"/>
</dbReference>
<sequence>MEKQLIPYIVNESGEVIVSGRELHDFLQIKTPFKIWILRMIEYGFEEKEDYEIVMQKYRT</sequence>
<reference evidence="2 3" key="1">
    <citation type="submission" date="2022-07" db="EMBL/GenBank/DDBJ databases">
        <title>Genome sequence of Terrisporobacter mayombei DSM6539.</title>
        <authorList>
            <person name="Boeer T."/>
            <person name="Bengelsdorf F.R."/>
            <person name="Daniel R."/>
            <person name="Poehlein A."/>
        </authorList>
    </citation>
    <scope>NUCLEOTIDE SEQUENCE [LARGE SCALE GENOMIC DNA]</scope>
    <source>
        <strain evidence="2 3">DSM 6539</strain>
    </source>
</reference>
<protein>
    <recommendedName>
        <fullName evidence="1">AntA/AntB antirepressor domain-containing protein</fullName>
    </recommendedName>
</protein>
<dbReference type="Pfam" id="PF08346">
    <property type="entry name" value="AntA"/>
    <property type="match status" value="1"/>
</dbReference>
<proteinExistence type="predicted"/>
<organism evidence="2 3">
    <name type="scientific">Terrisporobacter mayombei</name>
    <dbReference type="NCBI Taxonomy" id="1541"/>
    <lineage>
        <taxon>Bacteria</taxon>
        <taxon>Bacillati</taxon>
        <taxon>Bacillota</taxon>
        <taxon>Clostridia</taxon>
        <taxon>Peptostreptococcales</taxon>
        <taxon>Peptostreptococcaceae</taxon>
        <taxon>Terrisporobacter</taxon>
    </lineage>
</organism>
<dbReference type="Proteomes" id="UP001235030">
    <property type="component" value="Chromosome"/>
</dbReference>
<keyword evidence="3" id="KW-1185">Reference proteome</keyword>
<accession>A0ABY9QA88</accession>
<dbReference type="RefSeq" id="WP_265589509.1">
    <property type="nucleotide sequence ID" value="NZ_CP101637.1"/>
</dbReference>
<gene>
    <name evidence="2" type="ORF">TEMA_39280</name>
</gene>
<evidence type="ECO:0000313" key="3">
    <source>
        <dbReference type="Proteomes" id="UP001235030"/>
    </source>
</evidence>
<evidence type="ECO:0000313" key="2">
    <source>
        <dbReference type="EMBL" id="WMT83412.1"/>
    </source>
</evidence>
<name>A0ABY9QA88_9FIRM</name>
<feature type="domain" description="AntA/AntB antirepressor" evidence="1">
    <location>
        <begin position="18"/>
        <end position="57"/>
    </location>
</feature>
<dbReference type="InterPro" id="IPR013557">
    <property type="entry name" value="AntA/B_antirep"/>
</dbReference>